<comment type="caution">
    <text evidence="3">The sequence shown here is derived from an EMBL/GenBank/DDBJ whole genome shotgun (WGS) entry which is preliminary data.</text>
</comment>
<dbReference type="Proteomes" id="UP000245624">
    <property type="component" value="Unassembled WGS sequence"/>
</dbReference>
<dbReference type="InterPro" id="IPR053150">
    <property type="entry name" value="Teicoplanin_resist-assoc"/>
</dbReference>
<evidence type="ECO:0000313" key="3">
    <source>
        <dbReference type="EMBL" id="PWU70035.1"/>
    </source>
</evidence>
<proteinExistence type="predicted"/>
<keyword evidence="1" id="KW-0812">Transmembrane</keyword>
<feature type="transmembrane region" description="Helical" evidence="1">
    <location>
        <begin position="130"/>
        <end position="148"/>
    </location>
</feature>
<organism evidence="3 4">
    <name type="scientific">Gracilibacillus dipsosauri</name>
    <dbReference type="NCBI Taxonomy" id="178340"/>
    <lineage>
        <taxon>Bacteria</taxon>
        <taxon>Bacillati</taxon>
        <taxon>Bacillota</taxon>
        <taxon>Bacilli</taxon>
        <taxon>Bacillales</taxon>
        <taxon>Bacillaceae</taxon>
        <taxon>Gracilibacillus</taxon>
    </lineage>
</organism>
<feature type="transmembrane region" description="Helical" evidence="1">
    <location>
        <begin position="7"/>
        <end position="26"/>
    </location>
</feature>
<reference evidence="3 4" key="1">
    <citation type="submission" date="2018-05" db="EMBL/GenBank/DDBJ databases">
        <title>Genomic analysis of Gracilibacillus dipsosauri DD1 reveals novel features of a salt-tolerant amylase.</title>
        <authorList>
            <person name="Deutch C.E."/>
            <person name="Yang S."/>
        </authorList>
    </citation>
    <scope>NUCLEOTIDE SEQUENCE [LARGE SCALE GENOMIC DNA]</scope>
    <source>
        <strain evidence="3 4">DD1</strain>
    </source>
</reference>
<dbReference type="OrthoDB" id="4822551at2"/>
<evidence type="ECO:0000313" key="4">
    <source>
        <dbReference type="Proteomes" id="UP000245624"/>
    </source>
</evidence>
<sequence length="154" mass="17628">MKTAIKVVIGLSFLLYAFVMIMLLFFDYRGTMGNGLSFFEYVKSSSNFVPFDTIRTYLQVMLNGSMNRDIPIKNLAGNIILFIPIGIYLPFFMGRARKLGAALLFMMLILLLIESIQLVTRRGVFDIDDFFLNMSGALIGFAIWRIKIVQKWLT</sequence>
<evidence type="ECO:0000256" key="1">
    <source>
        <dbReference type="SAM" id="Phobius"/>
    </source>
</evidence>
<dbReference type="Pfam" id="PF04892">
    <property type="entry name" value="VanZ"/>
    <property type="match status" value="1"/>
</dbReference>
<feature type="domain" description="VanZ-like" evidence="2">
    <location>
        <begin position="13"/>
        <end position="146"/>
    </location>
</feature>
<keyword evidence="1" id="KW-0472">Membrane</keyword>
<feature type="transmembrane region" description="Helical" evidence="1">
    <location>
        <begin position="99"/>
        <end position="118"/>
    </location>
</feature>
<accession>A0A317L322</accession>
<dbReference type="PANTHER" id="PTHR36834:SF1">
    <property type="entry name" value="INTEGRAL MEMBRANE PROTEIN"/>
    <property type="match status" value="1"/>
</dbReference>
<name>A0A317L322_9BACI</name>
<feature type="transmembrane region" description="Helical" evidence="1">
    <location>
        <begin position="75"/>
        <end position="92"/>
    </location>
</feature>
<evidence type="ECO:0000259" key="2">
    <source>
        <dbReference type="Pfam" id="PF04892"/>
    </source>
</evidence>
<keyword evidence="1" id="KW-1133">Transmembrane helix</keyword>
<keyword evidence="4" id="KW-1185">Reference proteome</keyword>
<protein>
    <submittedName>
        <fullName evidence="3">VanZ family protein</fullName>
    </submittedName>
</protein>
<gene>
    <name evidence="3" type="ORF">DLJ74_03695</name>
</gene>
<dbReference type="AlphaFoldDB" id="A0A317L322"/>
<dbReference type="InterPro" id="IPR006976">
    <property type="entry name" value="VanZ-like"/>
</dbReference>
<dbReference type="RefSeq" id="WP_109983407.1">
    <property type="nucleotide sequence ID" value="NZ_QGTD01000004.1"/>
</dbReference>
<dbReference type="EMBL" id="QGTD01000004">
    <property type="protein sequence ID" value="PWU70035.1"/>
    <property type="molecule type" value="Genomic_DNA"/>
</dbReference>
<dbReference type="PANTHER" id="PTHR36834">
    <property type="entry name" value="MEMBRANE PROTEIN-RELATED"/>
    <property type="match status" value="1"/>
</dbReference>